<dbReference type="PANTHER" id="PTHR21650">
    <property type="entry name" value="MEMBRALIN/KINETOCHORE PROTEIN NUF2"/>
    <property type="match status" value="1"/>
</dbReference>
<comment type="caution">
    <text evidence="3">The sequence shown here is derived from an EMBL/GenBank/DDBJ whole genome shotgun (WGS) entry which is preliminary data.</text>
</comment>
<gene>
    <name evidence="3" type="ORF">TCAL_08569</name>
</gene>
<dbReference type="AlphaFoldDB" id="A0A553PA84"/>
<dbReference type="EMBL" id="VCGU01000005">
    <property type="protein sequence ID" value="TRY74592.1"/>
    <property type="molecule type" value="Genomic_DNA"/>
</dbReference>
<dbReference type="GO" id="GO:0005783">
    <property type="term" value="C:endoplasmic reticulum"/>
    <property type="evidence" value="ECO:0007669"/>
    <property type="project" value="TreeGrafter"/>
</dbReference>
<feature type="transmembrane region" description="Helical" evidence="2">
    <location>
        <begin position="495"/>
        <end position="512"/>
    </location>
</feature>
<feature type="compositionally biased region" description="Polar residues" evidence="1">
    <location>
        <begin position="227"/>
        <end position="241"/>
    </location>
</feature>
<dbReference type="PANTHER" id="PTHR21650:SF4">
    <property type="entry name" value="MEMBRALIN"/>
    <property type="match status" value="1"/>
</dbReference>
<protein>
    <recommendedName>
        <fullName evidence="5">Membralin</fullName>
    </recommendedName>
</protein>
<name>A0A553PA84_TIGCA</name>
<feature type="compositionally biased region" description="Pro residues" evidence="1">
    <location>
        <begin position="25"/>
        <end position="36"/>
    </location>
</feature>
<organism evidence="3 4">
    <name type="scientific">Tigriopus californicus</name>
    <name type="common">Marine copepod</name>
    <dbReference type="NCBI Taxonomy" id="6832"/>
    <lineage>
        <taxon>Eukaryota</taxon>
        <taxon>Metazoa</taxon>
        <taxon>Ecdysozoa</taxon>
        <taxon>Arthropoda</taxon>
        <taxon>Crustacea</taxon>
        <taxon>Multicrustacea</taxon>
        <taxon>Hexanauplia</taxon>
        <taxon>Copepoda</taxon>
        <taxon>Harpacticoida</taxon>
        <taxon>Harpacticidae</taxon>
        <taxon>Tigriopus</taxon>
    </lineage>
</organism>
<feature type="compositionally biased region" description="Basic and acidic residues" evidence="1">
    <location>
        <begin position="762"/>
        <end position="772"/>
    </location>
</feature>
<feature type="region of interest" description="Disordered" evidence="1">
    <location>
        <begin position="649"/>
        <end position="672"/>
    </location>
</feature>
<feature type="compositionally biased region" description="Pro residues" evidence="1">
    <location>
        <begin position="1"/>
        <end position="10"/>
    </location>
</feature>
<dbReference type="STRING" id="6832.A0A553PA84"/>
<keyword evidence="4" id="KW-1185">Reference proteome</keyword>
<dbReference type="Pfam" id="PF09746">
    <property type="entry name" value="Membralin"/>
    <property type="match status" value="1"/>
</dbReference>
<feature type="compositionally biased region" description="Low complexity" evidence="1">
    <location>
        <begin position="846"/>
        <end position="862"/>
    </location>
</feature>
<keyword evidence="2" id="KW-1133">Transmembrane helix</keyword>
<feature type="compositionally biased region" description="Polar residues" evidence="1">
    <location>
        <begin position="248"/>
        <end position="259"/>
    </location>
</feature>
<feature type="compositionally biased region" description="Acidic residues" evidence="1">
    <location>
        <begin position="721"/>
        <end position="730"/>
    </location>
</feature>
<evidence type="ECO:0000313" key="4">
    <source>
        <dbReference type="Proteomes" id="UP000318571"/>
    </source>
</evidence>
<feature type="region of interest" description="Disordered" evidence="1">
    <location>
        <begin position="758"/>
        <end position="877"/>
    </location>
</feature>
<evidence type="ECO:0000256" key="2">
    <source>
        <dbReference type="SAM" id="Phobius"/>
    </source>
</evidence>
<feature type="transmembrane region" description="Helical" evidence="2">
    <location>
        <begin position="434"/>
        <end position="455"/>
    </location>
</feature>
<proteinExistence type="predicted"/>
<feature type="compositionally biased region" description="Polar residues" evidence="1">
    <location>
        <begin position="788"/>
        <end position="797"/>
    </location>
</feature>
<keyword evidence="2" id="KW-0812">Transmembrane</keyword>
<dbReference type="GO" id="GO:0034976">
    <property type="term" value="P:response to endoplasmic reticulum stress"/>
    <property type="evidence" value="ECO:0007669"/>
    <property type="project" value="TreeGrafter"/>
</dbReference>
<sequence>MADVEPPPPVEGGSAQADEAGPTAAPQPAPAPPPGPVLMNANGPQFVRDPLLNVRDRLFHTLFYRLTLAYARMCPKPIRRIIETMILVKAILCFLMLIYIHVTFSRIPVHCLEGVKDTWPRDGILRVEILRNAPPGYDLEQSYEKERRLQMRSQHQQDELAMILAAFSSHGIVEDFFGERESESGTGSGDTQSAGLSDEKLGFDENRFERANPLLSHLQHPPDKKSLLTNNTTTQDYSHTFGQDLHMDSSSGIPQSGSDPTDDSRFEESGDEVLLDGSSDTSDVENDQYSLKSTVWADEDYIVEYSLEYGFLRLSPSTRQKLNITVELVVLDPATNSCFGDMFSQVILQGFLGYDDILMSSIKSLAENENNKGYLRNVVSGGHYHFVSRWASAFSYFVSTIVMIIFTVSITMLLRYSQHQIFMFIVELLHMLEFHTNISFPLAPLLTVILALVGMEAIMSEFFEDTNTAFYIILIVWIADQYDAMCCHTPITKRFWLRFFYLYHFTFYAYHYRFSGQYSGLALITTWLFTQHSMIYFFHHYELPVILHQAHVQDMIMRNQQEGRGGPANLQQATLRITTGVVPRGAGGPRGNNNGNIIRPRMRGFSFAGFRFRFGVVFHNNNNNNNNNSNMVNNNNINNTLQPNLVQEQPVEEEHPLVEGDSPAHPEQHDQVGQEGVIRNVHEQESLIDSVINDLIPDMGNAHQAPNLPEEEDLHPRDPDEVSQELTEELQESRNLVRELEERSSQLRNVMSELGDVSRTLNDTRDRRRVDADAQIETSEGVSHDVPNGTSQSSEACSTMPVRKEVEPLSLSSSSPSSSSLIAERSGSGKQVEESGESEMNEPGQSDRSASDSPSSSSSSAPRLEDNGDITSQDRHM</sequence>
<dbReference type="GO" id="GO:1904294">
    <property type="term" value="P:positive regulation of ERAD pathway"/>
    <property type="evidence" value="ECO:0007669"/>
    <property type="project" value="TreeGrafter"/>
</dbReference>
<accession>A0A553PA84</accession>
<feature type="region of interest" description="Disordered" evidence="1">
    <location>
        <begin position="697"/>
        <end position="735"/>
    </location>
</feature>
<feature type="region of interest" description="Disordered" evidence="1">
    <location>
        <begin position="215"/>
        <end position="286"/>
    </location>
</feature>
<evidence type="ECO:0008006" key="5">
    <source>
        <dbReference type="Google" id="ProtNLM"/>
    </source>
</evidence>
<evidence type="ECO:0000313" key="3">
    <source>
        <dbReference type="EMBL" id="TRY74592.1"/>
    </source>
</evidence>
<feature type="transmembrane region" description="Helical" evidence="2">
    <location>
        <begin position="393"/>
        <end position="414"/>
    </location>
</feature>
<feature type="compositionally biased region" description="Low complexity" evidence="1">
    <location>
        <begin position="808"/>
        <end position="821"/>
    </location>
</feature>
<feature type="compositionally biased region" description="Basic and acidic residues" evidence="1">
    <location>
        <begin position="652"/>
        <end position="672"/>
    </location>
</feature>
<feature type="region of interest" description="Disordered" evidence="1">
    <location>
        <begin position="1"/>
        <end position="39"/>
    </location>
</feature>
<keyword evidence="2" id="KW-0472">Membrane</keyword>
<evidence type="ECO:0000256" key="1">
    <source>
        <dbReference type="SAM" id="MobiDB-lite"/>
    </source>
</evidence>
<reference evidence="3 4" key="1">
    <citation type="journal article" date="2018" name="Nat. Ecol. Evol.">
        <title>Genomic signatures of mitonuclear coevolution across populations of Tigriopus californicus.</title>
        <authorList>
            <person name="Barreto F.S."/>
            <person name="Watson E.T."/>
            <person name="Lima T.G."/>
            <person name="Willett C.S."/>
            <person name="Edmands S."/>
            <person name="Li W."/>
            <person name="Burton R.S."/>
        </authorList>
    </citation>
    <scope>NUCLEOTIDE SEQUENCE [LARGE SCALE GENOMIC DNA]</scope>
    <source>
        <strain evidence="3 4">San Diego</strain>
    </source>
</reference>
<dbReference type="InterPro" id="IPR019144">
    <property type="entry name" value="Membralin"/>
</dbReference>
<feature type="transmembrane region" description="Helical" evidence="2">
    <location>
        <begin position="81"/>
        <end position="102"/>
    </location>
</feature>
<dbReference type="Proteomes" id="UP000318571">
    <property type="component" value="Chromosome 2"/>
</dbReference>